<feature type="non-terminal residue" evidence="1">
    <location>
        <position position="161"/>
    </location>
</feature>
<feature type="non-terminal residue" evidence="1">
    <location>
        <position position="1"/>
    </location>
</feature>
<comment type="caution">
    <text evidence="1">The sequence shown here is derived from an EMBL/GenBank/DDBJ whole genome shotgun (WGS) entry which is preliminary data.</text>
</comment>
<reference evidence="1" key="1">
    <citation type="submission" date="2022-07" db="EMBL/GenBank/DDBJ databases">
        <title>Chromosome-level genome of Muraenolepis orangiensis.</title>
        <authorList>
            <person name="Kim J."/>
        </authorList>
    </citation>
    <scope>NUCLEOTIDE SEQUENCE</scope>
    <source>
        <strain evidence="1">KU_S4_2022</strain>
        <tissue evidence="1">Muscle</tissue>
    </source>
</reference>
<protein>
    <submittedName>
        <fullName evidence="1">Uncharacterized protein</fullName>
    </submittedName>
</protein>
<keyword evidence="2" id="KW-1185">Reference proteome</keyword>
<gene>
    <name evidence="1" type="ORF">NHX12_005190</name>
</gene>
<proteinExistence type="predicted"/>
<sequence length="161" mass="17809">GKKARDRTKGIRALRPTVWTAHCVDSPLCGQPTAWWQQQHGDAKTTPKVWSVTRSESHDLRHQAKGCVSVRVHGRGAVDAMLSEGCKGGRRVLRPDRAYRFNGDARGPGADWLKPRLFALRGGDENEASTNHRRFLCPPSHNALGRGAVIPGRTERSSEIK</sequence>
<organism evidence="1 2">
    <name type="scientific">Muraenolepis orangiensis</name>
    <name type="common">Patagonian moray cod</name>
    <dbReference type="NCBI Taxonomy" id="630683"/>
    <lineage>
        <taxon>Eukaryota</taxon>
        <taxon>Metazoa</taxon>
        <taxon>Chordata</taxon>
        <taxon>Craniata</taxon>
        <taxon>Vertebrata</taxon>
        <taxon>Euteleostomi</taxon>
        <taxon>Actinopterygii</taxon>
        <taxon>Neopterygii</taxon>
        <taxon>Teleostei</taxon>
        <taxon>Neoteleostei</taxon>
        <taxon>Acanthomorphata</taxon>
        <taxon>Zeiogadaria</taxon>
        <taxon>Gadariae</taxon>
        <taxon>Gadiformes</taxon>
        <taxon>Muraenolepidoidei</taxon>
        <taxon>Muraenolepididae</taxon>
        <taxon>Muraenolepis</taxon>
    </lineage>
</organism>
<evidence type="ECO:0000313" key="1">
    <source>
        <dbReference type="EMBL" id="KAJ3592852.1"/>
    </source>
</evidence>
<evidence type="ECO:0000313" key="2">
    <source>
        <dbReference type="Proteomes" id="UP001148018"/>
    </source>
</evidence>
<dbReference type="AlphaFoldDB" id="A0A9Q0DR41"/>
<accession>A0A9Q0DR41</accession>
<name>A0A9Q0DR41_9TELE</name>
<dbReference type="Proteomes" id="UP001148018">
    <property type="component" value="Unassembled WGS sequence"/>
</dbReference>
<dbReference type="EMBL" id="JANIIK010000112">
    <property type="protein sequence ID" value="KAJ3592852.1"/>
    <property type="molecule type" value="Genomic_DNA"/>
</dbReference>